<dbReference type="OrthoDB" id="5495375at2"/>
<dbReference type="GO" id="GO:0008610">
    <property type="term" value="P:lipid biosynthetic process"/>
    <property type="evidence" value="ECO:0007669"/>
    <property type="project" value="TreeGrafter"/>
</dbReference>
<keyword evidence="5" id="KW-1185">Reference proteome</keyword>
<gene>
    <name evidence="4" type="ORF">E1263_07950</name>
</gene>
<dbReference type="EMBL" id="SMKX01000016">
    <property type="protein sequence ID" value="TDD61310.1"/>
    <property type="molecule type" value="Genomic_DNA"/>
</dbReference>
<organism evidence="4 5">
    <name type="scientific">Kribbella antibiotica</name>
    <dbReference type="NCBI Taxonomy" id="190195"/>
    <lineage>
        <taxon>Bacteria</taxon>
        <taxon>Bacillati</taxon>
        <taxon>Actinomycetota</taxon>
        <taxon>Actinomycetes</taxon>
        <taxon>Propionibacteriales</taxon>
        <taxon>Kribbellaceae</taxon>
        <taxon>Kribbella</taxon>
    </lineage>
</organism>
<dbReference type="Pfam" id="PF00975">
    <property type="entry name" value="Thioesterase"/>
    <property type="match status" value="1"/>
</dbReference>
<dbReference type="AlphaFoldDB" id="A0A4R4ZSF0"/>
<name>A0A4R4ZSF0_9ACTN</name>
<dbReference type="Proteomes" id="UP000295124">
    <property type="component" value="Unassembled WGS sequence"/>
</dbReference>
<proteinExistence type="inferred from homology"/>
<sequence length="240" mass="25607">MNHVTLVCLPFAGAGASVFSPWRRLRKDLDVRALQLPGRENLIDDKPCTTISAATNALADELAGKVAGGDVVLFGHSLGAILAFELARRIEADGHYTLRQLLVSGSADPWSVRVDRATGLSDDEFVAQVRKLAGYDHPALSDPELRELILPTLRADVEMHEAYRAEPAARISAPITAVLGAEDALVSADQASGWKDATSSSFELASTPGGHMYLTEDPPAAFEVVGGLIDTAHGRQRRTG</sequence>
<keyword evidence="2" id="KW-0378">Hydrolase</keyword>
<dbReference type="SUPFAM" id="SSF53474">
    <property type="entry name" value="alpha/beta-Hydrolases"/>
    <property type="match status" value="1"/>
</dbReference>
<dbReference type="PANTHER" id="PTHR11487">
    <property type="entry name" value="THIOESTERASE"/>
    <property type="match status" value="1"/>
</dbReference>
<dbReference type="PANTHER" id="PTHR11487:SF0">
    <property type="entry name" value="S-ACYL FATTY ACID SYNTHASE THIOESTERASE, MEDIUM CHAIN"/>
    <property type="match status" value="1"/>
</dbReference>
<dbReference type="SMART" id="SM00824">
    <property type="entry name" value="PKS_TE"/>
    <property type="match status" value="1"/>
</dbReference>
<dbReference type="InterPro" id="IPR029058">
    <property type="entry name" value="AB_hydrolase_fold"/>
</dbReference>
<evidence type="ECO:0000256" key="1">
    <source>
        <dbReference type="ARBA" id="ARBA00007169"/>
    </source>
</evidence>
<accession>A0A4R4ZSF0</accession>
<evidence type="ECO:0000313" key="5">
    <source>
        <dbReference type="Proteomes" id="UP000295124"/>
    </source>
</evidence>
<dbReference type="GO" id="GO:0016787">
    <property type="term" value="F:hydrolase activity"/>
    <property type="evidence" value="ECO:0007669"/>
    <property type="project" value="UniProtKB-KW"/>
</dbReference>
<feature type="domain" description="Thioesterase TesA-like" evidence="3">
    <location>
        <begin position="7"/>
        <end position="228"/>
    </location>
</feature>
<protein>
    <submittedName>
        <fullName evidence="4">Thioesterase</fullName>
    </submittedName>
</protein>
<comment type="caution">
    <text evidence="4">The sequence shown here is derived from an EMBL/GenBank/DDBJ whole genome shotgun (WGS) entry which is preliminary data.</text>
</comment>
<dbReference type="InterPro" id="IPR001031">
    <property type="entry name" value="Thioesterase"/>
</dbReference>
<evidence type="ECO:0000313" key="4">
    <source>
        <dbReference type="EMBL" id="TDD61310.1"/>
    </source>
</evidence>
<dbReference type="InterPro" id="IPR020802">
    <property type="entry name" value="TesA-like"/>
</dbReference>
<dbReference type="InterPro" id="IPR012223">
    <property type="entry name" value="TEII"/>
</dbReference>
<evidence type="ECO:0000256" key="2">
    <source>
        <dbReference type="ARBA" id="ARBA00022801"/>
    </source>
</evidence>
<dbReference type="Gene3D" id="3.40.50.1820">
    <property type="entry name" value="alpha/beta hydrolase"/>
    <property type="match status" value="1"/>
</dbReference>
<comment type="similarity">
    <text evidence="1">Belongs to the thioesterase family.</text>
</comment>
<reference evidence="4 5" key="1">
    <citation type="submission" date="2019-03" db="EMBL/GenBank/DDBJ databases">
        <title>Draft genome sequences of novel Actinobacteria.</title>
        <authorList>
            <person name="Sahin N."/>
            <person name="Ay H."/>
            <person name="Saygin H."/>
        </authorList>
    </citation>
    <scope>NUCLEOTIDE SEQUENCE [LARGE SCALE GENOMIC DNA]</scope>
    <source>
        <strain evidence="4 5">JCM 13523</strain>
    </source>
</reference>
<evidence type="ECO:0000259" key="3">
    <source>
        <dbReference type="SMART" id="SM00824"/>
    </source>
</evidence>